<gene>
    <name evidence="1" type="primary">CYFIP2</name>
</gene>
<dbReference type="AlphaFoldDB" id="A0A2K5MSM4"/>
<sequence>MGPRTVLCGLPFLSPKNHNETNLPTSNLITFMDPSLSTLPTATSTAPTGILWGHLISRLSADSWVTRASLWSWRNC</sequence>
<dbReference type="Bgee" id="ENSCATG00000037141">
    <property type="expression patterns" value="Expressed in frontal cortex and 12 other cell types or tissues"/>
</dbReference>
<evidence type="ECO:0000313" key="2">
    <source>
        <dbReference type="Proteomes" id="UP000233060"/>
    </source>
</evidence>
<reference evidence="1" key="2">
    <citation type="submission" date="2025-09" db="UniProtKB">
        <authorList>
            <consortium name="Ensembl"/>
        </authorList>
    </citation>
    <scope>IDENTIFICATION</scope>
</reference>
<proteinExistence type="predicted"/>
<keyword evidence="2" id="KW-1185">Reference proteome</keyword>
<dbReference type="Proteomes" id="UP000233060">
    <property type="component" value="Unassembled WGS sequence"/>
</dbReference>
<dbReference type="Ensembl" id="ENSCATT00000052488.1">
    <property type="protein sequence ID" value="ENSCATP00000028237.1"/>
    <property type="gene ID" value="ENSCATG00000037141.1"/>
</dbReference>
<dbReference type="GeneTree" id="ENSGT00500000044831"/>
<reference evidence="1" key="1">
    <citation type="submission" date="2025-08" db="UniProtKB">
        <authorList>
            <consortium name="Ensembl"/>
        </authorList>
    </citation>
    <scope>IDENTIFICATION</scope>
</reference>
<organism evidence="1 2">
    <name type="scientific">Cercocebus atys</name>
    <name type="common">Sooty mangabey</name>
    <name type="synonym">Cercocebus torquatus atys</name>
    <dbReference type="NCBI Taxonomy" id="9531"/>
    <lineage>
        <taxon>Eukaryota</taxon>
        <taxon>Metazoa</taxon>
        <taxon>Chordata</taxon>
        <taxon>Craniata</taxon>
        <taxon>Vertebrata</taxon>
        <taxon>Euteleostomi</taxon>
        <taxon>Mammalia</taxon>
        <taxon>Eutheria</taxon>
        <taxon>Euarchontoglires</taxon>
        <taxon>Primates</taxon>
        <taxon>Haplorrhini</taxon>
        <taxon>Catarrhini</taxon>
        <taxon>Cercopithecidae</taxon>
        <taxon>Cercopithecinae</taxon>
        <taxon>Cercocebus</taxon>
    </lineage>
</organism>
<evidence type="ECO:0000313" key="1">
    <source>
        <dbReference type="Ensembl" id="ENSCATP00000028237.1"/>
    </source>
</evidence>
<name>A0A2K5MSM4_CERAT</name>
<accession>A0A2K5MSM4</accession>
<protein>
    <submittedName>
        <fullName evidence="1">Cytoplasmic FMR1 interacting protein 2</fullName>
    </submittedName>
</protein>